<dbReference type="EMBL" id="HQ840740">
    <property type="protein sequence ID" value="ADY00192.1"/>
    <property type="molecule type" value="Genomic_DNA"/>
</dbReference>
<evidence type="ECO:0000313" key="2">
    <source>
        <dbReference type="EMBL" id="ADY00192.1"/>
    </source>
</evidence>
<dbReference type="AlphaFoldDB" id="F1DGL7"/>
<sequence length="51" mass="5713">MTAHSLEHEMGSMRWTAERKRRKEIGGWRIGGRIDGGEGDVSVITESAPHH</sequence>
<feature type="region of interest" description="Disordered" evidence="1">
    <location>
        <begin position="1"/>
        <end position="20"/>
    </location>
</feature>
<reference evidence="2" key="1">
    <citation type="journal article" date="2011" name="Org. Lett.">
        <title>The missing C-17 O-methyltransferase in geldanamycin biosynthesis.</title>
        <authorList>
            <person name="Yin M."/>
            <person name="Lu T."/>
            <person name="Zhao L.X."/>
            <person name="Chen Y."/>
            <person name="Huang S.X."/>
            <person name="Lohman J.R."/>
            <person name="Xu L.H."/>
            <person name="Jiang C.L."/>
            <person name="Shen B."/>
        </authorList>
    </citation>
    <scope>NUCLEOTIDE SEQUENCE</scope>
    <source>
        <strain evidence="2">CGMCC 0516</strain>
    </source>
</reference>
<proteinExistence type="predicted"/>
<accession>F1DGL7</accession>
<feature type="compositionally biased region" description="Basic and acidic residues" evidence="1">
    <location>
        <begin position="1"/>
        <end position="11"/>
    </location>
</feature>
<protein>
    <submittedName>
        <fullName evidence="2">Uncharacterized protein</fullName>
    </submittedName>
</protein>
<evidence type="ECO:0000256" key="1">
    <source>
        <dbReference type="SAM" id="MobiDB-lite"/>
    </source>
</evidence>
<feature type="region of interest" description="Disordered" evidence="1">
    <location>
        <begin position="29"/>
        <end position="51"/>
    </location>
</feature>
<name>F1DGL7_9ACTN</name>
<organism evidence="2">
    <name type="scientific">Streptomyces autolyticus</name>
    <dbReference type="NCBI Taxonomy" id="75293"/>
    <lineage>
        <taxon>Bacteria</taxon>
        <taxon>Bacillati</taxon>
        <taxon>Actinomycetota</taxon>
        <taxon>Actinomycetes</taxon>
        <taxon>Kitasatosporales</taxon>
        <taxon>Streptomycetaceae</taxon>
        <taxon>Streptomyces</taxon>
    </lineage>
</organism>